<gene>
    <name evidence="1" type="ORF">J8C06_03840</name>
</gene>
<name>A0ABX8BC21_9BACT</name>
<evidence type="ECO:0008006" key="3">
    <source>
        <dbReference type="Google" id="ProtNLM"/>
    </source>
</evidence>
<dbReference type="EMBL" id="CP072648">
    <property type="protein sequence ID" value="QUW03576.1"/>
    <property type="molecule type" value="Genomic_DNA"/>
</dbReference>
<keyword evidence="2" id="KW-1185">Reference proteome</keyword>
<dbReference type="Proteomes" id="UP000676506">
    <property type="component" value="Chromosome 1"/>
</dbReference>
<evidence type="ECO:0000313" key="1">
    <source>
        <dbReference type="EMBL" id="QUW03576.1"/>
    </source>
</evidence>
<organism evidence="1 2">
    <name type="scientific">Chloracidobacterium validum</name>
    <dbReference type="NCBI Taxonomy" id="2821543"/>
    <lineage>
        <taxon>Bacteria</taxon>
        <taxon>Pseudomonadati</taxon>
        <taxon>Acidobacteriota</taxon>
        <taxon>Terriglobia</taxon>
        <taxon>Terriglobales</taxon>
        <taxon>Acidobacteriaceae</taxon>
        <taxon>Chloracidobacterium</taxon>
    </lineage>
</organism>
<proteinExistence type="predicted"/>
<sequence>MMLIQAVYGLRLATSDPIPFLQLALADGLQPDCSVLFEEALTSSFQVAGVPWYQSQLPSPGRVPEMVGYCDPVHDTFYFHYQVGTTFTYKRRARQLTASWSKPQTFEDTCTYLIGPILGFLLQLQHRVCLHASVVALGRSTLAFVGPNGAGKSTLAAVLVERGAQLITEDVATIEPRGERFYVHLGPRAIRLWPPSVVALYGRPDALPRISEHWPKQYRLLDDYEPVEAAPLTAIYLLESASDEAALTSLPTSPGVAVGRLLANVYPSWLPLPEAQVAALDLLAQLAGALPVAQLRIPRNFSRLTEVGDYLLARHG</sequence>
<dbReference type="RefSeq" id="WP_211429466.1">
    <property type="nucleotide sequence ID" value="NZ_CP072648.1"/>
</dbReference>
<reference evidence="1 2" key="1">
    <citation type="submission" date="2021-03" db="EMBL/GenBank/DDBJ databases">
        <title>Genomic and phenotypic characterization of Chloracidobacterium isolates provides evidence for multiple species.</title>
        <authorList>
            <person name="Saini M.K."/>
            <person name="Costas A.M.G."/>
            <person name="Tank M."/>
            <person name="Bryant D.A."/>
        </authorList>
    </citation>
    <scope>NUCLEOTIDE SEQUENCE [LARGE SCALE GENOMIC DNA]</scope>
    <source>
        <strain evidence="1 2">BV2-C</strain>
    </source>
</reference>
<dbReference type="InterPro" id="IPR027417">
    <property type="entry name" value="P-loop_NTPase"/>
</dbReference>
<accession>A0ABX8BC21</accession>
<dbReference type="Gene3D" id="3.40.50.300">
    <property type="entry name" value="P-loop containing nucleotide triphosphate hydrolases"/>
    <property type="match status" value="1"/>
</dbReference>
<evidence type="ECO:0000313" key="2">
    <source>
        <dbReference type="Proteomes" id="UP000676506"/>
    </source>
</evidence>
<protein>
    <recommendedName>
        <fullName evidence="3">Hpr(Ser) kinase/phosphatase</fullName>
    </recommendedName>
</protein>
<dbReference type="SUPFAM" id="SSF53795">
    <property type="entry name" value="PEP carboxykinase-like"/>
    <property type="match status" value="1"/>
</dbReference>